<evidence type="ECO:0000259" key="2">
    <source>
        <dbReference type="Pfam" id="PF14410"/>
    </source>
</evidence>
<proteinExistence type="predicted"/>
<dbReference type="KEGG" id="halt:IM660_18250"/>
<dbReference type="RefSeq" id="WP_193497180.1">
    <property type="nucleotide sequence ID" value="NZ_CP063169.1"/>
</dbReference>
<evidence type="ECO:0000256" key="1">
    <source>
        <dbReference type="SAM" id="MobiDB-lite"/>
    </source>
</evidence>
<keyword evidence="4" id="KW-1185">Reference proteome</keyword>
<feature type="region of interest" description="Disordered" evidence="1">
    <location>
        <begin position="26"/>
        <end position="78"/>
    </location>
</feature>
<feature type="compositionally biased region" description="Basic and acidic residues" evidence="1">
    <location>
        <begin position="26"/>
        <end position="46"/>
    </location>
</feature>
<evidence type="ECO:0000313" key="3">
    <source>
        <dbReference type="EMBL" id="QOR70504.1"/>
    </source>
</evidence>
<dbReference type="Pfam" id="PF14410">
    <property type="entry name" value="GH-E"/>
    <property type="match status" value="1"/>
</dbReference>
<dbReference type="EMBL" id="CP063169">
    <property type="protein sequence ID" value="QOR70504.1"/>
    <property type="molecule type" value="Genomic_DNA"/>
</dbReference>
<dbReference type="Proteomes" id="UP000593758">
    <property type="component" value="Chromosome"/>
</dbReference>
<feature type="region of interest" description="Disordered" evidence="1">
    <location>
        <begin position="183"/>
        <end position="203"/>
    </location>
</feature>
<gene>
    <name evidence="3" type="ORF">IM660_18250</name>
</gene>
<reference evidence="3 4" key="1">
    <citation type="submission" date="2020-10" db="EMBL/GenBank/DDBJ databases">
        <title>Haloactinobacterium sp. RN3S43, a bacterium isolated from saline soil.</title>
        <authorList>
            <person name="Sun J.-Q."/>
        </authorList>
    </citation>
    <scope>NUCLEOTIDE SEQUENCE [LARGE SCALE GENOMIC DNA]</scope>
    <source>
        <strain evidence="3 4">RN3S43</strain>
    </source>
</reference>
<dbReference type="AlphaFoldDB" id="A0A7M1SU92"/>
<sequence>MSALTRNAQEILEAIESGFQRIKRALRDRQRDQAQKIRDDNNRINETDGEMAETVRKTDLPETGPPGSYGYDADGNRLPYANDRPKYDEGQVETVWRDTHDQQVADAESGNLVDQEGNPLDPPGENQVWVQRTDDSWDLVTWEPGQNRRGVWDMGHRPDAKYSDLRDRYLSGEISKDDFLAEYRDPDHYFAEDPGRNQSHMDE</sequence>
<evidence type="ECO:0000313" key="4">
    <source>
        <dbReference type="Proteomes" id="UP000593758"/>
    </source>
</evidence>
<name>A0A7M1SU92_9MICO</name>
<accession>A0A7M1SU92</accession>
<protein>
    <submittedName>
        <fullName evidence="3">HNH/ENDO VII family nuclease</fullName>
    </submittedName>
</protein>
<dbReference type="InterPro" id="IPR026835">
    <property type="entry name" value="YqcG_C"/>
</dbReference>
<organism evidence="3 4">
    <name type="scientific">Ruania alkalisoli</name>
    <dbReference type="NCBI Taxonomy" id="2779775"/>
    <lineage>
        <taxon>Bacteria</taxon>
        <taxon>Bacillati</taxon>
        <taxon>Actinomycetota</taxon>
        <taxon>Actinomycetes</taxon>
        <taxon>Micrococcales</taxon>
        <taxon>Ruaniaceae</taxon>
        <taxon>Ruania</taxon>
    </lineage>
</organism>
<feature type="domain" description="Toxin YqcG C-terminal" evidence="2">
    <location>
        <begin position="144"/>
        <end position="201"/>
    </location>
</feature>